<dbReference type="Gene3D" id="3.40.30.10">
    <property type="entry name" value="Glutaredoxin"/>
    <property type="match status" value="1"/>
</dbReference>
<feature type="compositionally biased region" description="Low complexity" evidence="1">
    <location>
        <begin position="188"/>
        <end position="213"/>
    </location>
</feature>
<feature type="domain" description="Glutaredoxin" evidence="3">
    <location>
        <begin position="90"/>
        <end position="148"/>
    </location>
</feature>
<evidence type="ECO:0000259" key="3">
    <source>
        <dbReference type="Pfam" id="PF00462"/>
    </source>
</evidence>
<evidence type="ECO:0000313" key="6">
    <source>
        <dbReference type="Proteomes" id="UP000715965"/>
    </source>
</evidence>
<name>A0ABR9SDC0_9BURK</name>
<dbReference type="InterPro" id="IPR036249">
    <property type="entry name" value="Thioredoxin-like_sf"/>
</dbReference>
<gene>
    <name evidence="5" type="ORF">IM725_06490</name>
</gene>
<dbReference type="SUPFAM" id="SSF52833">
    <property type="entry name" value="Thioredoxin-like"/>
    <property type="match status" value="1"/>
</dbReference>
<evidence type="ECO:0000256" key="1">
    <source>
        <dbReference type="SAM" id="MobiDB-lite"/>
    </source>
</evidence>
<sequence>MQTRHARTLARSAGLVAALLGSLLAAPAQAQTVYRIVGPDGRVTFSDQPPSQPNAKAAPAAVAPYAPGGGGNSAAALPFELRQVAARYPVTLYTGPNCPPCQAGRALLSRRGVPFAERTVTTNEDIEALKRLGGEATLPLLTVGAQVVRGWSEPDWSQFIDAAGYPKTSQLPAGWLPGPARPLVEAQARPAPRGETAPAPAAATGPATSPASEEANPAGITF</sequence>
<keyword evidence="6" id="KW-1185">Reference proteome</keyword>
<organism evidence="5 6">
    <name type="scientific">Ramlibacter aquaticus</name>
    <dbReference type="NCBI Taxonomy" id="2780094"/>
    <lineage>
        <taxon>Bacteria</taxon>
        <taxon>Pseudomonadati</taxon>
        <taxon>Pseudomonadota</taxon>
        <taxon>Betaproteobacteria</taxon>
        <taxon>Burkholderiales</taxon>
        <taxon>Comamonadaceae</taxon>
        <taxon>Ramlibacter</taxon>
    </lineage>
</organism>
<dbReference type="Proteomes" id="UP000715965">
    <property type="component" value="Unassembled WGS sequence"/>
</dbReference>
<dbReference type="EMBL" id="JADDOJ010000018">
    <property type="protein sequence ID" value="MBE7940214.1"/>
    <property type="molecule type" value="Genomic_DNA"/>
</dbReference>
<evidence type="ECO:0000259" key="4">
    <source>
        <dbReference type="Pfam" id="PF13511"/>
    </source>
</evidence>
<dbReference type="CDD" id="cd02976">
    <property type="entry name" value="NrdH"/>
    <property type="match status" value="1"/>
</dbReference>
<dbReference type="InterPro" id="IPR002109">
    <property type="entry name" value="Glutaredoxin"/>
</dbReference>
<feature type="region of interest" description="Disordered" evidence="1">
    <location>
        <begin position="188"/>
        <end position="222"/>
    </location>
</feature>
<proteinExistence type="predicted"/>
<feature type="domain" description="DUF4124" evidence="4">
    <location>
        <begin position="22"/>
        <end position="58"/>
    </location>
</feature>
<keyword evidence="2" id="KW-0732">Signal</keyword>
<protein>
    <submittedName>
        <fullName evidence="5">Glutaredoxin family protein</fullName>
    </submittedName>
</protein>
<evidence type="ECO:0000313" key="5">
    <source>
        <dbReference type="EMBL" id="MBE7940214.1"/>
    </source>
</evidence>
<feature type="chain" id="PRO_5047524890" evidence="2">
    <location>
        <begin position="31"/>
        <end position="222"/>
    </location>
</feature>
<dbReference type="Pfam" id="PF13511">
    <property type="entry name" value="DUF4124"/>
    <property type="match status" value="1"/>
</dbReference>
<evidence type="ECO:0000256" key="2">
    <source>
        <dbReference type="SAM" id="SignalP"/>
    </source>
</evidence>
<feature type="signal peptide" evidence="2">
    <location>
        <begin position="1"/>
        <end position="30"/>
    </location>
</feature>
<dbReference type="PROSITE" id="PS51354">
    <property type="entry name" value="GLUTAREDOXIN_2"/>
    <property type="match status" value="1"/>
</dbReference>
<reference evidence="5 6" key="1">
    <citation type="submission" date="2020-10" db="EMBL/GenBank/DDBJ databases">
        <title>Draft genome of Ramlibacter aquaticus LMG 30558.</title>
        <authorList>
            <person name="Props R."/>
        </authorList>
    </citation>
    <scope>NUCLEOTIDE SEQUENCE [LARGE SCALE GENOMIC DNA]</scope>
    <source>
        <strain evidence="5 6">LMG 30558</strain>
    </source>
</reference>
<accession>A0ABR9SDC0</accession>
<dbReference type="Pfam" id="PF00462">
    <property type="entry name" value="Glutaredoxin"/>
    <property type="match status" value="1"/>
</dbReference>
<dbReference type="InterPro" id="IPR025392">
    <property type="entry name" value="DUF4124"/>
</dbReference>
<dbReference type="RefSeq" id="WP_193779758.1">
    <property type="nucleotide sequence ID" value="NZ_JADDOJ010000018.1"/>
</dbReference>
<comment type="caution">
    <text evidence="5">The sequence shown here is derived from an EMBL/GenBank/DDBJ whole genome shotgun (WGS) entry which is preliminary data.</text>
</comment>